<dbReference type="RefSeq" id="WP_126829885.1">
    <property type="nucleotide sequence ID" value="NZ_CBCRYB010000006.1"/>
</dbReference>
<protein>
    <recommendedName>
        <fullName evidence="13">ATP synthase subunit b</fullName>
    </recommendedName>
    <alternativeName>
        <fullName evidence="13">ATP synthase F(0) sector subunit b</fullName>
    </alternativeName>
    <alternativeName>
        <fullName evidence="13">ATPase subunit I</fullName>
    </alternativeName>
    <alternativeName>
        <fullName evidence="13">F-type ATPase subunit b</fullName>
        <shortName evidence="13">F-ATPase subunit b</shortName>
    </alternativeName>
</protein>
<keyword evidence="8 13" id="KW-0406">Ion transport</keyword>
<evidence type="ECO:0000256" key="8">
    <source>
        <dbReference type="ARBA" id="ARBA00023065"/>
    </source>
</evidence>
<dbReference type="GO" id="GO:0046933">
    <property type="term" value="F:proton-transporting ATP synthase activity, rotational mechanism"/>
    <property type="evidence" value="ECO:0007669"/>
    <property type="project" value="UniProtKB-UniRule"/>
</dbReference>
<dbReference type="GO" id="GO:0005886">
    <property type="term" value="C:plasma membrane"/>
    <property type="evidence" value="ECO:0007669"/>
    <property type="project" value="UniProtKB-SubCell"/>
</dbReference>
<dbReference type="EMBL" id="NGJY01000001">
    <property type="protein sequence ID" value="RSU04532.1"/>
    <property type="molecule type" value="Genomic_DNA"/>
</dbReference>
<evidence type="ECO:0000313" key="15">
    <source>
        <dbReference type="EMBL" id="RSU04532.1"/>
    </source>
</evidence>
<evidence type="ECO:0000256" key="7">
    <source>
        <dbReference type="ARBA" id="ARBA00022989"/>
    </source>
</evidence>
<comment type="similarity">
    <text evidence="1 13 14">Belongs to the ATPase B chain family.</text>
</comment>
<proteinExistence type="inferred from homology"/>
<dbReference type="HAMAP" id="MF_01398">
    <property type="entry name" value="ATP_synth_b_bprime"/>
    <property type="match status" value="1"/>
</dbReference>
<comment type="caution">
    <text evidence="15">The sequence shown here is derived from an EMBL/GenBank/DDBJ whole genome shotgun (WGS) entry which is preliminary data.</text>
</comment>
<dbReference type="OrthoDB" id="282095at2"/>
<comment type="subunit">
    <text evidence="13">F-type ATPases have 2 components, F(1) - the catalytic core - and F(0) - the membrane proton channel. F(1) has five subunits: alpha(3), beta(3), gamma(1), delta(1), epsilon(1). F(0) has three main subunits: a(1), b(2) and c(10-14). The alpha and beta chains form an alternating ring which encloses part of the gamma chain. F(1) is attached to F(0) by a central stalk formed by the gamma and epsilon chains, while a peripheral stalk is formed by the delta and b chains.</text>
</comment>
<evidence type="ECO:0000256" key="10">
    <source>
        <dbReference type="ARBA" id="ARBA00023310"/>
    </source>
</evidence>
<evidence type="ECO:0000313" key="16">
    <source>
        <dbReference type="Proteomes" id="UP000287101"/>
    </source>
</evidence>
<name>A0A430ABE1_9ENTE</name>
<keyword evidence="3 13" id="KW-1003">Cell membrane</keyword>
<evidence type="ECO:0000256" key="4">
    <source>
        <dbReference type="ARBA" id="ARBA00022547"/>
    </source>
</evidence>
<evidence type="ECO:0000256" key="13">
    <source>
        <dbReference type="HAMAP-Rule" id="MF_01398"/>
    </source>
</evidence>
<keyword evidence="7 13" id="KW-1133">Transmembrane helix</keyword>
<comment type="subcellular location">
    <subcellularLocation>
        <location evidence="13">Cell membrane</location>
        <topology evidence="13">Single-pass membrane protein</topology>
    </subcellularLocation>
    <subcellularLocation>
        <location evidence="12">Endomembrane system</location>
        <topology evidence="12">Single-pass membrane protein</topology>
    </subcellularLocation>
</comment>
<dbReference type="Proteomes" id="UP000287101">
    <property type="component" value="Unassembled WGS sequence"/>
</dbReference>
<comment type="function">
    <text evidence="11 13">F(1)F(0) ATP synthase produces ATP from ADP in the presence of a proton or sodium gradient. F-type ATPases consist of two structural domains, F(1) containing the extramembraneous catalytic core and F(0) containing the membrane proton channel, linked together by a central stalk and a peripheral stalk. During catalysis, ATP synthesis in the catalytic domain of F(1) is coupled via a rotary mechanism of the central stalk subunits to proton translocation.</text>
</comment>
<feature type="transmembrane region" description="Helical" evidence="13">
    <location>
        <begin position="20"/>
        <end position="40"/>
    </location>
</feature>
<gene>
    <name evidence="13" type="primary">atpF</name>
    <name evidence="15" type="ORF">CBF31_00490</name>
</gene>
<dbReference type="InterPro" id="IPR002146">
    <property type="entry name" value="ATP_synth_b/b'su_bac/chlpt"/>
</dbReference>
<evidence type="ECO:0000256" key="9">
    <source>
        <dbReference type="ARBA" id="ARBA00023136"/>
    </source>
</evidence>
<evidence type="ECO:0000256" key="12">
    <source>
        <dbReference type="ARBA" id="ARBA00037847"/>
    </source>
</evidence>
<dbReference type="GO" id="GO:0012505">
    <property type="term" value="C:endomembrane system"/>
    <property type="evidence" value="ECO:0007669"/>
    <property type="project" value="UniProtKB-SubCell"/>
</dbReference>
<comment type="function">
    <text evidence="13">Component of the F(0) channel, it forms part of the peripheral stalk, linking F(1) to F(0).</text>
</comment>
<dbReference type="AlphaFoldDB" id="A0A430ABE1"/>
<dbReference type="SUPFAM" id="SSF81573">
    <property type="entry name" value="F1F0 ATP synthase subunit B, membrane domain"/>
    <property type="match status" value="1"/>
</dbReference>
<dbReference type="CDD" id="cd06503">
    <property type="entry name" value="ATP-synt_Fo_b"/>
    <property type="match status" value="1"/>
</dbReference>
<dbReference type="PANTHER" id="PTHR33445">
    <property type="entry name" value="ATP SYNTHASE SUBUNIT B', CHLOROPLASTIC"/>
    <property type="match status" value="1"/>
</dbReference>
<organism evidence="15 16">
    <name type="scientific">Vagococcus fessus</name>
    <dbReference type="NCBI Taxonomy" id="120370"/>
    <lineage>
        <taxon>Bacteria</taxon>
        <taxon>Bacillati</taxon>
        <taxon>Bacillota</taxon>
        <taxon>Bacilli</taxon>
        <taxon>Lactobacillales</taxon>
        <taxon>Enterococcaceae</taxon>
        <taxon>Vagococcus</taxon>
    </lineage>
</organism>
<reference evidence="15 16" key="1">
    <citation type="submission" date="2017-05" db="EMBL/GenBank/DDBJ databases">
        <title>Vagococcus spp. assemblies.</title>
        <authorList>
            <person name="Gulvik C.A."/>
        </authorList>
    </citation>
    <scope>NUCLEOTIDE SEQUENCE [LARGE SCALE GENOMIC DNA]</scope>
    <source>
        <strain evidence="15 16">CCUG 41755</strain>
    </source>
</reference>
<accession>A0A430ABE1</accession>
<sequence>MREEVRAIMINNLVISSVPTTVFTTMAFVSLSFLILIILIKKFAWGNIMAIMDERANKISSDLDGAEQAKIEADALRQQSEEELTLARKEAAVIIKRAKDNAENSAQSIVTEARTEALNYREKAQHDMALEREQLIESARHEVADLSVQIASKILKKELNADTHKELINSYIEGLGTQNED</sequence>
<keyword evidence="4 13" id="KW-0138">CF(0)</keyword>
<evidence type="ECO:0000256" key="1">
    <source>
        <dbReference type="ARBA" id="ARBA00005513"/>
    </source>
</evidence>
<keyword evidence="16" id="KW-1185">Reference proteome</keyword>
<keyword evidence="2 13" id="KW-0813">Transport</keyword>
<evidence type="ECO:0000256" key="2">
    <source>
        <dbReference type="ARBA" id="ARBA00022448"/>
    </source>
</evidence>
<keyword evidence="10 13" id="KW-0066">ATP synthesis</keyword>
<dbReference type="InterPro" id="IPR005864">
    <property type="entry name" value="ATP_synth_F0_bsu_bac"/>
</dbReference>
<evidence type="ECO:0000256" key="11">
    <source>
        <dbReference type="ARBA" id="ARBA00025198"/>
    </source>
</evidence>
<keyword evidence="9 13" id="KW-0472">Membrane</keyword>
<dbReference type="GO" id="GO:0045259">
    <property type="term" value="C:proton-transporting ATP synthase complex"/>
    <property type="evidence" value="ECO:0007669"/>
    <property type="project" value="UniProtKB-KW"/>
</dbReference>
<dbReference type="GO" id="GO:0046961">
    <property type="term" value="F:proton-transporting ATPase activity, rotational mechanism"/>
    <property type="evidence" value="ECO:0007669"/>
    <property type="project" value="TreeGrafter"/>
</dbReference>
<dbReference type="InterPro" id="IPR028987">
    <property type="entry name" value="ATP_synth_B-like_membr_sf"/>
</dbReference>
<dbReference type="PANTHER" id="PTHR33445:SF1">
    <property type="entry name" value="ATP SYNTHASE SUBUNIT B"/>
    <property type="match status" value="1"/>
</dbReference>
<evidence type="ECO:0000256" key="3">
    <source>
        <dbReference type="ARBA" id="ARBA00022475"/>
    </source>
</evidence>
<dbReference type="NCBIfam" id="TIGR01144">
    <property type="entry name" value="ATP_synt_b"/>
    <property type="match status" value="1"/>
</dbReference>
<evidence type="ECO:0000256" key="6">
    <source>
        <dbReference type="ARBA" id="ARBA00022781"/>
    </source>
</evidence>
<dbReference type="Gene3D" id="6.10.250.1580">
    <property type="match status" value="1"/>
</dbReference>
<keyword evidence="6 13" id="KW-0375">Hydrogen ion transport</keyword>
<dbReference type="InterPro" id="IPR050059">
    <property type="entry name" value="ATP_synthase_B_chain"/>
</dbReference>
<keyword evidence="5 13" id="KW-0812">Transmembrane</keyword>
<evidence type="ECO:0000256" key="5">
    <source>
        <dbReference type="ARBA" id="ARBA00022692"/>
    </source>
</evidence>
<dbReference type="Pfam" id="PF00430">
    <property type="entry name" value="ATP-synt_B"/>
    <property type="match status" value="1"/>
</dbReference>
<evidence type="ECO:0000256" key="14">
    <source>
        <dbReference type="RuleBase" id="RU003848"/>
    </source>
</evidence>